<dbReference type="EMBL" id="SZYE01000043">
    <property type="protein sequence ID" value="TKR24118.1"/>
    <property type="molecule type" value="Genomic_DNA"/>
</dbReference>
<proteinExistence type="predicted"/>
<accession>A0A7Z8JZU2</accession>
<organism evidence="2 3">
    <name type="scientific">Cellulomonas hominis</name>
    <dbReference type="NCBI Taxonomy" id="156981"/>
    <lineage>
        <taxon>Bacteria</taxon>
        <taxon>Bacillati</taxon>
        <taxon>Actinomycetota</taxon>
        <taxon>Actinomycetes</taxon>
        <taxon>Micrococcales</taxon>
        <taxon>Cellulomonadaceae</taxon>
        <taxon>Cellulomonas</taxon>
    </lineage>
</organism>
<evidence type="ECO:0000256" key="1">
    <source>
        <dbReference type="SAM" id="MobiDB-lite"/>
    </source>
</evidence>
<feature type="compositionally biased region" description="Gly residues" evidence="1">
    <location>
        <begin position="1"/>
        <end position="11"/>
    </location>
</feature>
<feature type="non-terminal residue" evidence="2">
    <location>
        <position position="1"/>
    </location>
</feature>
<dbReference type="AlphaFoldDB" id="A0A7Z8JZU2"/>
<reference evidence="2 3" key="1">
    <citation type="submission" date="2019-05" db="EMBL/GenBank/DDBJ databases">
        <title>Genome sequence of Cellulomonas hominis strain CS1.</title>
        <authorList>
            <person name="Belmont J."/>
            <person name="Maclea K.S."/>
        </authorList>
    </citation>
    <scope>NUCLEOTIDE SEQUENCE [LARGE SCALE GENOMIC DNA]</scope>
    <source>
        <strain evidence="2 3">CS1</strain>
    </source>
</reference>
<evidence type="ECO:0000313" key="2">
    <source>
        <dbReference type="EMBL" id="TKR24118.1"/>
    </source>
</evidence>
<evidence type="ECO:0000313" key="3">
    <source>
        <dbReference type="Proteomes" id="UP000308121"/>
    </source>
</evidence>
<gene>
    <name evidence="2" type="ORF">FA014_07650</name>
</gene>
<feature type="compositionally biased region" description="Basic residues" evidence="1">
    <location>
        <begin position="19"/>
        <end position="37"/>
    </location>
</feature>
<protein>
    <submittedName>
        <fullName evidence="2">Uncharacterized protein</fullName>
    </submittedName>
</protein>
<name>A0A7Z8JZU2_9CELL</name>
<feature type="compositionally biased region" description="Low complexity" evidence="1">
    <location>
        <begin position="66"/>
        <end position="78"/>
    </location>
</feature>
<feature type="region of interest" description="Disordered" evidence="1">
    <location>
        <begin position="1"/>
        <end position="86"/>
    </location>
</feature>
<dbReference type="Proteomes" id="UP000308121">
    <property type="component" value="Unassembled WGS sequence"/>
</dbReference>
<comment type="caution">
    <text evidence="2">The sequence shown here is derived from an EMBL/GenBank/DDBJ whole genome shotgun (WGS) entry which is preliminary data.</text>
</comment>
<sequence length="98" mass="9521">AGRGGRAGAAPGGPAARGAGRRRRRGAGRGRGGRRGARAVLTPAGAGSPPVTGPSPATPAAPRRIVGSSRTRAARTTVTGGGTWGCWTGSAPRPTCAR</sequence>